<accession>A0AAW0GCV5</accession>
<evidence type="ECO:0000313" key="2">
    <source>
        <dbReference type="EMBL" id="KAK7688985.1"/>
    </source>
</evidence>
<sequence length="196" mass="22905">MFNLYLTPNDPEETLLVSSDGVVHYKVTTSKPNIFNSCAKTTIESPQGANGVRSVAVIKWRRWSHPSVRTDIFDGIEQEMELREFLYKLDGKFTSTRYFLGSDDIEYRWKDIAYTGPILCNRRTKHEIARFTQELQPDGYTHSERRWFLQIQNTSLPIDMIVLTFIILEKRRRDRIRNPNDTLHDEEPIEGGCGEC</sequence>
<name>A0AAW0GCV5_9APHY</name>
<protein>
    <recommendedName>
        <fullName evidence="1">DUF6593 domain-containing protein</fullName>
    </recommendedName>
</protein>
<dbReference type="Proteomes" id="UP001385951">
    <property type="component" value="Unassembled WGS sequence"/>
</dbReference>
<organism evidence="2 3">
    <name type="scientific">Cerrena zonata</name>
    <dbReference type="NCBI Taxonomy" id="2478898"/>
    <lineage>
        <taxon>Eukaryota</taxon>
        <taxon>Fungi</taxon>
        <taxon>Dikarya</taxon>
        <taxon>Basidiomycota</taxon>
        <taxon>Agaricomycotina</taxon>
        <taxon>Agaricomycetes</taxon>
        <taxon>Polyporales</taxon>
        <taxon>Cerrenaceae</taxon>
        <taxon>Cerrena</taxon>
    </lineage>
</organism>
<reference evidence="2 3" key="1">
    <citation type="submission" date="2022-09" db="EMBL/GenBank/DDBJ databases">
        <authorList>
            <person name="Palmer J.M."/>
        </authorList>
    </citation>
    <scope>NUCLEOTIDE SEQUENCE [LARGE SCALE GENOMIC DNA]</scope>
    <source>
        <strain evidence="2 3">DSM 7382</strain>
    </source>
</reference>
<proteinExistence type="predicted"/>
<comment type="caution">
    <text evidence="2">The sequence shown here is derived from an EMBL/GenBank/DDBJ whole genome shotgun (WGS) entry which is preliminary data.</text>
</comment>
<dbReference type="AlphaFoldDB" id="A0AAW0GCV5"/>
<dbReference type="InterPro" id="IPR046528">
    <property type="entry name" value="DUF6593"/>
</dbReference>
<evidence type="ECO:0000313" key="3">
    <source>
        <dbReference type="Proteomes" id="UP001385951"/>
    </source>
</evidence>
<keyword evidence="3" id="KW-1185">Reference proteome</keyword>
<evidence type="ECO:0000259" key="1">
    <source>
        <dbReference type="Pfam" id="PF20236"/>
    </source>
</evidence>
<feature type="domain" description="DUF6593" evidence="1">
    <location>
        <begin position="9"/>
        <end position="174"/>
    </location>
</feature>
<dbReference type="Pfam" id="PF20236">
    <property type="entry name" value="DUF6593"/>
    <property type="match status" value="1"/>
</dbReference>
<dbReference type="EMBL" id="JASBNA010000009">
    <property type="protein sequence ID" value="KAK7688985.1"/>
    <property type="molecule type" value="Genomic_DNA"/>
</dbReference>
<gene>
    <name evidence="2" type="ORF">QCA50_007676</name>
</gene>